<accession>A0A4Y2AEU2</accession>
<dbReference type="AlphaFoldDB" id="A0A4Y2AEU2"/>
<sequence length="85" mass="9470">MLRSPSDRISASGDENRGFRTRLNQRFPLLRVSGLLNPLLSKRPPADVIWVFGQWGVGSGVVVCPQLRMAKSAPKQLSCNYQTRS</sequence>
<protein>
    <submittedName>
        <fullName evidence="1">Uncharacterized protein</fullName>
    </submittedName>
</protein>
<name>A0A4Y2AEU2_ARAVE</name>
<comment type="caution">
    <text evidence="1">The sequence shown here is derived from an EMBL/GenBank/DDBJ whole genome shotgun (WGS) entry which is preliminary data.</text>
</comment>
<reference evidence="1 2" key="1">
    <citation type="journal article" date="2019" name="Sci. Rep.">
        <title>Orb-weaving spider Araneus ventricosus genome elucidates the spidroin gene catalogue.</title>
        <authorList>
            <person name="Kono N."/>
            <person name="Nakamura H."/>
            <person name="Ohtoshi R."/>
            <person name="Moran D.A.P."/>
            <person name="Shinohara A."/>
            <person name="Yoshida Y."/>
            <person name="Fujiwara M."/>
            <person name="Mori M."/>
            <person name="Tomita M."/>
            <person name="Arakawa K."/>
        </authorList>
    </citation>
    <scope>NUCLEOTIDE SEQUENCE [LARGE SCALE GENOMIC DNA]</scope>
</reference>
<evidence type="ECO:0000313" key="1">
    <source>
        <dbReference type="EMBL" id="GBL78250.1"/>
    </source>
</evidence>
<dbReference type="Proteomes" id="UP000499080">
    <property type="component" value="Unassembled WGS sequence"/>
</dbReference>
<dbReference type="EMBL" id="BGPR01000015">
    <property type="protein sequence ID" value="GBL78250.1"/>
    <property type="molecule type" value="Genomic_DNA"/>
</dbReference>
<gene>
    <name evidence="1" type="ORF">AVEN_42801_1</name>
</gene>
<organism evidence="1 2">
    <name type="scientific">Araneus ventricosus</name>
    <name type="common">Orbweaver spider</name>
    <name type="synonym">Epeira ventricosa</name>
    <dbReference type="NCBI Taxonomy" id="182803"/>
    <lineage>
        <taxon>Eukaryota</taxon>
        <taxon>Metazoa</taxon>
        <taxon>Ecdysozoa</taxon>
        <taxon>Arthropoda</taxon>
        <taxon>Chelicerata</taxon>
        <taxon>Arachnida</taxon>
        <taxon>Araneae</taxon>
        <taxon>Araneomorphae</taxon>
        <taxon>Entelegynae</taxon>
        <taxon>Araneoidea</taxon>
        <taxon>Araneidae</taxon>
        <taxon>Araneus</taxon>
    </lineage>
</organism>
<proteinExistence type="predicted"/>
<evidence type="ECO:0000313" key="2">
    <source>
        <dbReference type="Proteomes" id="UP000499080"/>
    </source>
</evidence>
<keyword evidence="2" id="KW-1185">Reference proteome</keyword>